<dbReference type="AlphaFoldDB" id="A0A9N9LPR6"/>
<comment type="caution">
    <text evidence="1">The sequence shown here is derived from an EMBL/GenBank/DDBJ whole genome shotgun (WGS) entry which is preliminary data.</text>
</comment>
<dbReference type="EMBL" id="CAJVRM010000204">
    <property type="protein sequence ID" value="CAG8977097.1"/>
    <property type="molecule type" value="Genomic_DNA"/>
</dbReference>
<reference evidence="1" key="1">
    <citation type="submission" date="2021-07" db="EMBL/GenBank/DDBJ databases">
        <authorList>
            <person name="Durling M."/>
        </authorList>
    </citation>
    <scope>NUCLEOTIDE SEQUENCE</scope>
</reference>
<evidence type="ECO:0000313" key="2">
    <source>
        <dbReference type="Proteomes" id="UP000701801"/>
    </source>
</evidence>
<organism evidence="1 2">
    <name type="scientific">Hymenoscyphus albidus</name>
    <dbReference type="NCBI Taxonomy" id="595503"/>
    <lineage>
        <taxon>Eukaryota</taxon>
        <taxon>Fungi</taxon>
        <taxon>Dikarya</taxon>
        <taxon>Ascomycota</taxon>
        <taxon>Pezizomycotina</taxon>
        <taxon>Leotiomycetes</taxon>
        <taxon>Helotiales</taxon>
        <taxon>Helotiaceae</taxon>
        <taxon>Hymenoscyphus</taxon>
    </lineage>
</organism>
<dbReference type="Proteomes" id="UP000701801">
    <property type="component" value="Unassembled WGS sequence"/>
</dbReference>
<gene>
    <name evidence="1" type="ORF">HYALB_00012889</name>
</gene>
<name>A0A9N9LPR6_9HELO</name>
<sequence length="73" mass="7878">MGLVYIVKGPGDCLTGYVEWDAPIGVPGIVHLEAALPPVRCEQLEDSPGQAQVVVVDFVFERDDVHLVFSKVG</sequence>
<proteinExistence type="predicted"/>
<protein>
    <submittedName>
        <fullName evidence="1">Uncharacterized protein</fullName>
    </submittedName>
</protein>
<keyword evidence="2" id="KW-1185">Reference proteome</keyword>
<accession>A0A9N9LPR6</accession>
<evidence type="ECO:0000313" key="1">
    <source>
        <dbReference type="EMBL" id="CAG8977097.1"/>
    </source>
</evidence>
<dbReference type="OrthoDB" id="2162761at2759"/>